<feature type="transmembrane region" description="Helical" evidence="1">
    <location>
        <begin position="80"/>
        <end position="100"/>
    </location>
</feature>
<keyword evidence="1" id="KW-1133">Transmembrane helix</keyword>
<protein>
    <submittedName>
        <fullName evidence="2">Uncharacterized protein</fullName>
    </submittedName>
</protein>
<evidence type="ECO:0000256" key="1">
    <source>
        <dbReference type="SAM" id="Phobius"/>
    </source>
</evidence>
<keyword evidence="1" id="KW-0472">Membrane</keyword>
<accession>A0ABS9B4P4</accession>
<keyword evidence="3" id="KW-1185">Reference proteome</keyword>
<reference evidence="2 3" key="1">
    <citation type="journal article" date="2021" name="Front. Microbiol.">
        <title>Aerobic Denitrification and Heterotrophic Sulfur Oxidation in the Genus Halomonas Revealed by Six Novel Species Characterizations and Genome-Based Analysis.</title>
        <authorList>
            <person name="Wang L."/>
            <person name="Shao Z."/>
        </authorList>
    </citation>
    <scope>NUCLEOTIDE SEQUENCE [LARGE SCALE GENOMIC DNA]</scope>
    <source>
        <strain evidence="2 3">MCCC 1A05748</strain>
    </source>
</reference>
<dbReference type="EMBL" id="JABFTQ010000005">
    <property type="protein sequence ID" value="MCE8047046.1"/>
    <property type="molecule type" value="Genomic_DNA"/>
</dbReference>
<keyword evidence="1" id="KW-0812">Transmembrane</keyword>
<dbReference type="RefSeq" id="WP_234250556.1">
    <property type="nucleotide sequence ID" value="NZ_JABFTQ010000005.1"/>
</dbReference>
<proteinExistence type="predicted"/>
<feature type="transmembrane region" description="Helical" evidence="1">
    <location>
        <begin position="112"/>
        <end position="128"/>
    </location>
</feature>
<evidence type="ECO:0000313" key="2">
    <source>
        <dbReference type="EMBL" id="MCE8047046.1"/>
    </source>
</evidence>
<organism evidence="2 3">
    <name type="scientific">Billgrantia desiderata</name>
    <dbReference type="NCBI Taxonomy" id="52021"/>
    <lineage>
        <taxon>Bacteria</taxon>
        <taxon>Pseudomonadati</taxon>
        <taxon>Pseudomonadota</taxon>
        <taxon>Gammaproteobacteria</taxon>
        <taxon>Oceanospirillales</taxon>
        <taxon>Halomonadaceae</taxon>
        <taxon>Billgrantia</taxon>
    </lineage>
</organism>
<sequence length="143" mass="16409">MTESHDPHDDEIDDARQLTAAVHQLVESTEKQHEIKRAEIEVQSKEIESNEKIALASIQAQREYHSQRFTRYNDHLIHRYLFIGSMTVLVLGFSLGAIWLDAKDLVSDLFKMIVPLVVGLAGGYHWGARNTMKRAREEPPEED</sequence>
<gene>
    <name evidence="2" type="ORF">HOP60_09925</name>
</gene>
<evidence type="ECO:0000313" key="3">
    <source>
        <dbReference type="Proteomes" id="UP001320154"/>
    </source>
</evidence>
<comment type="caution">
    <text evidence="2">The sequence shown here is derived from an EMBL/GenBank/DDBJ whole genome shotgun (WGS) entry which is preliminary data.</text>
</comment>
<dbReference type="Proteomes" id="UP001320154">
    <property type="component" value="Unassembled WGS sequence"/>
</dbReference>
<name>A0ABS9B4P4_9GAMM</name>